<protein>
    <recommendedName>
        <fullName evidence="5">Chemotaxis protein</fullName>
    </recommendedName>
</protein>
<evidence type="ECO:0000256" key="1">
    <source>
        <dbReference type="SAM" id="Coils"/>
    </source>
</evidence>
<evidence type="ECO:0000313" key="3">
    <source>
        <dbReference type="EMBL" id="PYE53209.1"/>
    </source>
</evidence>
<evidence type="ECO:0000256" key="2">
    <source>
        <dbReference type="SAM" id="Phobius"/>
    </source>
</evidence>
<dbReference type="EMBL" id="QJSY01000074">
    <property type="protein sequence ID" value="PYE53209.1"/>
    <property type="molecule type" value="Genomic_DNA"/>
</dbReference>
<evidence type="ECO:0000313" key="4">
    <source>
        <dbReference type="Proteomes" id="UP000247584"/>
    </source>
</evidence>
<proteinExistence type="predicted"/>
<reference evidence="3 4" key="1">
    <citation type="submission" date="2018-06" db="EMBL/GenBank/DDBJ databases">
        <title>Genomic Encyclopedia of Type Strains, Phase III (KMG-III): the genomes of soil and plant-associated and newly described type strains.</title>
        <authorList>
            <person name="Whitman W."/>
        </authorList>
    </citation>
    <scope>NUCLEOTIDE SEQUENCE [LARGE SCALE GENOMIC DNA]</scope>
    <source>
        <strain evidence="3 4">JC5</strain>
    </source>
</reference>
<keyword evidence="4" id="KW-1185">Reference proteome</keyword>
<organism evidence="3 4">
    <name type="scientific">Shewanella chilikensis</name>
    <dbReference type="NCBI Taxonomy" id="558541"/>
    <lineage>
        <taxon>Bacteria</taxon>
        <taxon>Pseudomonadati</taxon>
        <taxon>Pseudomonadota</taxon>
        <taxon>Gammaproteobacteria</taxon>
        <taxon>Alteromonadales</taxon>
        <taxon>Shewanellaceae</taxon>
        <taxon>Shewanella</taxon>
    </lineage>
</organism>
<keyword evidence="2" id="KW-1133">Transmembrane helix</keyword>
<keyword evidence="2" id="KW-0812">Transmembrane</keyword>
<keyword evidence="2" id="KW-0472">Membrane</keyword>
<name>A0ABX5PHB8_9GAMM</name>
<dbReference type="PROSITE" id="PS51257">
    <property type="entry name" value="PROKAR_LIPOPROTEIN"/>
    <property type="match status" value="1"/>
</dbReference>
<sequence>MRSLSSWGLVLCLSLLVSGCSLLEVKLESGIEPLPQEQLSMRVFTREYASSFFAGVEQSADLILLRSDDLQSKSNALMWKINAEQTLGQTIFQVSPVAAMIDTWAFTAQMAQFFDSGNGKALFGEQTQLAANTSQQLLADYERRMQGLMSKADFTANQQFIREYAMAHPLFDVSFPRVSAFNDWLSFRKIGEFDAVTTFGSVPEVMSDMSDRMAMLASQTPKLLGWKAELFALHSNINSKEVQQTLKDISETSAKFQKLMNESPQLMSELAVDLRRELTPLLVQLDASAERNLAQLSVERLALEKMVERERIALEQMVDRERQAVTKEADALVQRTVTQVFEELTGVIKSLILYIVLFLLVVFFAPLGLGVWLGKRIGLKQASMTKS</sequence>
<gene>
    <name evidence="3" type="ORF">C8J23_1741</name>
</gene>
<dbReference type="Proteomes" id="UP000247584">
    <property type="component" value="Unassembled WGS sequence"/>
</dbReference>
<feature type="transmembrane region" description="Helical" evidence="2">
    <location>
        <begin position="351"/>
        <end position="374"/>
    </location>
</feature>
<keyword evidence="1" id="KW-0175">Coiled coil</keyword>
<dbReference type="RefSeq" id="WP_101057785.1">
    <property type="nucleotide sequence ID" value="NZ_BMXX01000080.1"/>
</dbReference>
<feature type="coiled-coil region" evidence="1">
    <location>
        <begin position="131"/>
        <end position="158"/>
    </location>
</feature>
<comment type="caution">
    <text evidence="3">The sequence shown here is derived from an EMBL/GenBank/DDBJ whole genome shotgun (WGS) entry which is preliminary data.</text>
</comment>
<accession>A0ABX5PHB8</accession>
<evidence type="ECO:0008006" key="5">
    <source>
        <dbReference type="Google" id="ProtNLM"/>
    </source>
</evidence>